<gene>
    <name evidence="1" type="ORF">DPMN_039454</name>
</gene>
<dbReference type="Proteomes" id="UP000828390">
    <property type="component" value="Unassembled WGS sequence"/>
</dbReference>
<protein>
    <submittedName>
        <fullName evidence="1">Uncharacterized protein</fullName>
    </submittedName>
</protein>
<reference evidence="1" key="1">
    <citation type="journal article" date="2019" name="bioRxiv">
        <title>The Genome of the Zebra Mussel, Dreissena polymorpha: A Resource for Invasive Species Research.</title>
        <authorList>
            <person name="McCartney M.A."/>
            <person name="Auch B."/>
            <person name="Kono T."/>
            <person name="Mallez S."/>
            <person name="Zhang Y."/>
            <person name="Obille A."/>
            <person name="Becker A."/>
            <person name="Abrahante J.E."/>
            <person name="Garbe J."/>
            <person name="Badalamenti J.P."/>
            <person name="Herman A."/>
            <person name="Mangelson H."/>
            <person name="Liachko I."/>
            <person name="Sullivan S."/>
            <person name="Sone E.D."/>
            <person name="Koren S."/>
            <person name="Silverstein K.A.T."/>
            <person name="Beckman K.B."/>
            <person name="Gohl D.M."/>
        </authorList>
    </citation>
    <scope>NUCLEOTIDE SEQUENCE</scope>
    <source>
        <strain evidence="1">Duluth1</strain>
        <tissue evidence="1">Whole animal</tissue>
    </source>
</reference>
<name>A0A9D4HS87_DREPO</name>
<sequence length="59" mass="6575">MILNAEIPFGFQNCRIVMQTAHSEVTVLTVPSNAIADWAHARLLRVHVKMADVKTDGKE</sequence>
<comment type="caution">
    <text evidence="1">The sequence shown here is derived from an EMBL/GenBank/DDBJ whole genome shotgun (WGS) entry which is preliminary data.</text>
</comment>
<keyword evidence="2" id="KW-1185">Reference proteome</keyword>
<dbReference type="EMBL" id="JAIWYP010000011">
    <property type="protein sequence ID" value="KAH3733030.1"/>
    <property type="molecule type" value="Genomic_DNA"/>
</dbReference>
<dbReference type="AlphaFoldDB" id="A0A9D4HS87"/>
<evidence type="ECO:0000313" key="1">
    <source>
        <dbReference type="EMBL" id="KAH3733030.1"/>
    </source>
</evidence>
<accession>A0A9D4HS87</accession>
<organism evidence="1 2">
    <name type="scientific">Dreissena polymorpha</name>
    <name type="common">Zebra mussel</name>
    <name type="synonym">Mytilus polymorpha</name>
    <dbReference type="NCBI Taxonomy" id="45954"/>
    <lineage>
        <taxon>Eukaryota</taxon>
        <taxon>Metazoa</taxon>
        <taxon>Spiralia</taxon>
        <taxon>Lophotrochozoa</taxon>
        <taxon>Mollusca</taxon>
        <taxon>Bivalvia</taxon>
        <taxon>Autobranchia</taxon>
        <taxon>Heteroconchia</taxon>
        <taxon>Euheterodonta</taxon>
        <taxon>Imparidentia</taxon>
        <taxon>Neoheterodontei</taxon>
        <taxon>Myida</taxon>
        <taxon>Dreissenoidea</taxon>
        <taxon>Dreissenidae</taxon>
        <taxon>Dreissena</taxon>
    </lineage>
</organism>
<evidence type="ECO:0000313" key="2">
    <source>
        <dbReference type="Proteomes" id="UP000828390"/>
    </source>
</evidence>
<reference evidence="1" key="2">
    <citation type="submission" date="2020-11" db="EMBL/GenBank/DDBJ databases">
        <authorList>
            <person name="McCartney M.A."/>
            <person name="Auch B."/>
            <person name="Kono T."/>
            <person name="Mallez S."/>
            <person name="Becker A."/>
            <person name="Gohl D.M."/>
            <person name="Silverstein K.A.T."/>
            <person name="Koren S."/>
            <person name="Bechman K.B."/>
            <person name="Herman A."/>
            <person name="Abrahante J.E."/>
            <person name="Garbe J."/>
        </authorList>
    </citation>
    <scope>NUCLEOTIDE SEQUENCE</scope>
    <source>
        <strain evidence="1">Duluth1</strain>
        <tissue evidence="1">Whole animal</tissue>
    </source>
</reference>
<proteinExistence type="predicted"/>